<dbReference type="CDD" id="cd20027">
    <property type="entry name" value="FH_FOXL1"/>
    <property type="match status" value="1"/>
</dbReference>
<keyword evidence="1 3" id="KW-0238">DNA-binding</keyword>
<dbReference type="InterPro" id="IPR030456">
    <property type="entry name" value="TF_fork_head_CS_2"/>
</dbReference>
<comment type="subcellular location">
    <subcellularLocation>
        <location evidence="3">Nucleus</location>
    </subcellularLocation>
</comment>
<dbReference type="Pfam" id="PF00250">
    <property type="entry name" value="Forkhead"/>
    <property type="match status" value="1"/>
</dbReference>
<evidence type="ECO:0000256" key="1">
    <source>
        <dbReference type="ARBA" id="ARBA00023125"/>
    </source>
</evidence>
<dbReference type="FunFam" id="1.10.10.10:FF:001472">
    <property type="entry name" value="Forkhead domain protein 1"/>
    <property type="match status" value="1"/>
</dbReference>
<evidence type="ECO:0000313" key="7">
    <source>
        <dbReference type="Proteomes" id="UP000549394"/>
    </source>
</evidence>
<dbReference type="PANTHER" id="PTHR11829:SF388">
    <property type="entry name" value="FORK HEAD DOMAIN-CONTAINING PROTEIN L1-RELATED"/>
    <property type="match status" value="1"/>
</dbReference>
<evidence type="ECO:0000256" key="4">
    <source>
        <dbReference type="SAM" id="MobiDB-lite"/>
    </source>
</evidence>
<dbReference type="SUPFAM" id="SSF46785">
    <property type="entry name" value="Winged helix' DNA-binding domain"/>
    <property type="match status" value="1"/>
</dbReference>
<dbReference type="GO" id="GO:0030154">
    <property type="term" value="P:cell differentiation"/>
    <property type="evidence" value="ECO:0007669"/>
    <property type="project" value="TreeGrafter"/>
</dbReference>
<keyword evidence="2 3" id="KW-0539">Nucleus</keyword>
<dbReference type="InterPro" id="IPR047514">
    <property type="entry name" value="FH_FOXL1"/>
</dbReference>
<dbReference type="PRINTS" id="PR00053">
    <property type="entry name" value="FORKHEAD"/>
</dbReference>
<dbReference type="GO" id="GO:0000981">
    <property type="term" value="F:DNA-binding transcription factor activity, RNA polymerase II-specific"/>
    <property type="evidence" value="ECO:0007669"/>
    <property type="project" value="TreeGrafter"/>
</dbReference>
<dbReference type="AlphaFoldDB" id="A0A7I8V6L5"/>
<dbReference type="Gene3D" id="1.10.10.10">
    <property type="entry name" value="Winged helix-like DNA-binding domain superfamily/Winged helix DNA-binding domain"/>
    <property type="match status" value="1"/>
</dbReference>
<gene>
    <name evidence="6" type="ORF">DGYR_LOCUS1119</name>
</gene>
<dbReference type="PROSITE" id="PS00657">
    <property type="entry name" value="FORK_HEAD_1"/>
    <property type="match status" value="1"/>
</dbReference>
<dbReference type="InterPro" id="IPR001766">
    <property type="entry name" value="Fork_head_dom"/>
</dbReference>
<dbReference type="GO" id="GO:0000978">
    <property type="term" value="F:RNA polymerase II cis-regulatory region sequence-specific DNA binding"/>
    <property type="evidence" value="ECO:0007669"/>
    <property type="project" value="TreeGrafter"/>
</dbReference>
<dbReference type="SMART" id="SM00339">
    <property type="entry name" value="FH"/>
    <property type="match status" value="1"/>
</dbReference>
<dbReference type="PANTHER" id="PTHR11829">
    <property type="entry name" value="FORKHEAD BOX PROTEIN"/>
    <property type="match status" value="1"/>
</dbReference>
<dbReference type="OrthoDB" id="5402974at2759"/>
<feature type="DNA-binding region" description="Fork-head" evidence="3">
    <location>
        <begin position="43"/>
        <end position="137"/>
    </location>
</feature>
<dbReference type="PROSITE" id="PS50039">
    <property type="entry name" value="FORK_HEAD_3"/>
    <property type="match status" value="1"/>
</dbReference>
<evidence type="ECO:0000259" key="5">
    <source>
        <dbReference type="PROSITE" id="PS50039"/>
    </source>
</evidence>
<dbReference type="PROSITE" id="PS00658">
    <property type="entry name" value="FORK_HEAD_2"/>
    <property type="match status" value="1"/>
</dbReference>
<evidence type="ECO:0000256" key="3">
    <source>
        <dbReference type="PROSITE-ProRule" id="PRU00089"/>
    </source>
</evidence>
<dbReference type="InterPro" id="IPR036388">
    <property type="entry name" value="WH-like_DNA-bd_sf"/>
</dbReference>
<evidence type="ECO:0000313" key="6">
    <source>
        <dbReference type="EMBL" id="CAD5111894.1"/>
    </source>
</evidence>
<feature type="compositionally biased region" description="Acidic residues" evidence="4">
    <location>
        <begin position="160"/>
        <end position="170"/>
    </location>
</feature>
<reference evidence="6 7" key="1">
    <citation type="submission" date="2020-08" db="EMBL/GenBank/DDBJ databases">
        <authorList>
            <person name="Hejnol A."/>
        </authorList>
    </citation>
    <scope>NUCLEOTIDE SEQUENCE [LARGE SCALE GENOMIC DNA]</scope>
</reference>
<organism evidence="6 7">
    <name type="scientific">Dimorphilus gyrociliatus</name>
    <dbReference type="NCBI Taxonomy" id="2664684"/>
    <lineage>
        <taxon>Eukaryota</taxon>
        <taxon>Metazoa</taxon>
        <taxon>Spiralia</taxon>
        <taxon>Lophotrochozoa</taxon>
        <taxon>Annelida</taxon>
        <taxon>Polychaeta</taxon>
        <taxon>Polychaeta incertae sedis</taxon>
        <taxon>Dinophilidae</taxon>
        <taxon>Dimorphilus</taxon>
    </lineage>
</organism>
<dbReference type="InterPro" id="IPR036390">
    <property type="entry name" value="WH_DNA-bd_sf"/>
</dbReference>
<protein>
    <recommendedName>
        <fullName evidence="5">Fork-head domain-containing protein</fullName>
    </recommendedName>
</protein>
<dbReference type="InterPro" id="IPR050211">
    <property type="entry name" value="FOX_domain-containing"/>
</dbReference>
<keyword evidence="7" id="KW-1185">Reference proteome</keyword>
<accession>A0A7I8V6L5</accession>
<evidence type="ECO:0000256" key="2">
    <source>
        <dbReference type="ARBA" id="ARBA00023242"/>
    </source>
</evidence>
<dbReference type="GO" id="GO:0005634">
    <property type="term" value="C:nucleus"/>
    <property type="evidence" value="ECO:0007669"/>
    <property type="project" value="UniProtKB-SubCell"/>
</dbReference>
<feature type="domain" description="Fork-head" evidence="5">
    <location>
        <begin position="43"/>
        <end position="137"/>
    </location>
</feature>
<dbReference type="InterPro" id="IPR018122">
    <property type="entry name" value="TF_fork_head_CS_1"/>
</dbReference>
<name>A0A7I8V6L5_9ANNE</name>
<comment type="caution">
    <text evidence="6">The sequence shown here is derived from an EMBL/GenBank/DDBJ whole genome shotgun (WGS) entry which is preliminary data.</text>
</comment>
<sequence length="254" mass="29128">MDPSAALLSSRLSYSPYTPHRLSVNPYFMSVPSRRGLESAAQKPPYSYIALIAMAIKNAPDRKITLSGIYQFIMERFPYYHDNKQGWQNSIRHNLSLNDCFVKVARDKNAPGKGNYWTLDAKCEEMFENGNYRRRKRRPKGQQQNAKKNGVEIQKLDNESCSDEEDETDEETVRKSKLFTIDSLLSNRSPIESSRRKNIFDSIPNPPPKVVDIDNLAQCGRNQSYPSFPSFCLPSLSAWNSQLLNFMPIMNSRS</sequence>
<dbReference type="Proteomes" id="UP000549394">
    <property type="component" value="Unassembled WGS sequence"/>
</dbReference>
<feature type="region of interest" description="Disordered" evidence="4">
    <location>
        <begin position="133"/>
        <end position="173"/>
    </location>
</feature>
<dbReference type="GO" id="GO:0009653">
    <property type="term" value="P:anatomical structure morphogenesis"/>
    <property type="evidence" value="ECO:0007669"/>
    <property type="project" value="TreeGrafter"/>
</dbReference>
<proteinExistence type="predicted"/>
<dbReference type="EMBL" id="CAJFCJ010000002">
    <property type="protein sequence ID" value="CAD5111894.1"/>
    <property type="molecule type" value="Genomic_DNA"/>
</dbReference>